<accession>A0ACC3ZAX0</accession>
<dbReference type="EMBL" id="VUJX02000002">
    <property type="protein sequence ID" value="KAL0941244.1"/>
    <property type="molecule type" value="Genomic_DNA"/>
</dbReference>
<protein>
    <submittedName>
        <fullName evidence="1">Uncharacterized protein</fullName>
    </submittedName>
</protein>
<organism evidence="1 2">
    <name type="scientific">Colletotrichum truncatum</name>
    <name type="common">Anthracnose fungus</name>
    <name type="synonym">Colletotrichum capsici</name>
    <dbReference type="NCBI Taxonomy" id="5467"/>
    <lineage>
        <taxon>Eukaryota</taxon>
        <taxon>Fungi</taxon>
        <taxon>Dikarya</taxon>
        <taxon>Ascomycota</taxon>
        <taxon>Pezizomycotina</taxon>
        <taxon>Sordariomycetes</taxon>
        <taxon>Hypocreomycetidae</taxon>
        <taxon>Glomerellales</taxon>
        <taxon>Glomerellaceae</taxon>
        <taxon>Colletotrichum</taxon>
        <taxon>Colletotrichum truncatum species complex</taxon>
    </lineage>
</organism>
<sequence length="42" mass="4466">MDTPVYPLVFVSALPVDSAPSSALYSLEALECARATHKNCTP</sequence>
<gene>
    <name evidence="1" type="ORF">CTRU02_204007</name>
</gene>
<dbReference type="Proteomes" id="UP000805649">
    <property type="component" value="Unassembled WGS sequence"/>
</dbReference>
<name>A0ACC3ZAX0_COLTU</name>
<evidence type="ECO:0000313" key="1">
    <source>
        <dbReference type="EMBL" id="KAL0941244.1"/>
    </source>
</evidence>
<comment type="caution">
    <text evidence="1">The sequence shown here is derived from an EMBL/GenBank/DDBJ whole genome shotgun (WGS) entry which is preliminary data.</text>
</comment>
<evidence type="ECO:0000313" key="2">
    <source>
        <dbReference type="Proteomes" id="UP000805649"/>
    </source>
</evidence>
<reference evidence="1 2" key="1">
    <citation type="journal article" date="2020" name="Phytopathology">
        <title>Genome Sequence Resources of Colletotrichum truncatum, C. plurivorum, C. musicola, and C. sojae: Four Species Pathogenic to Soybean (Glycine max).</title>
        <authorList>
            <person name="Rogerio F."/>
            <person name="Boufleur T.R."/>
            <person name="Ciampi-Guillardi M."/>
            <person name="Sukno S.A."/>
            <person name="Thon M.R."/>
            <person name="Massola Junior N.S."/>
            <person name="Baroncelli R."/>
        </authorList>
    </citation>
    <scope>NUCLEOTIDE SEQUENCE [LARGE SCALE GENOMIC DNA]</scope>
    <source>
        <strain evidence="1 2">CMES1059</strain>
    </source>
</reference>
<proteinExistence type="predicted"/>
<keyword evidence="2" id="KW-1185">Reference proteome</keyword>